<name>I7BZY7_PSEPT</name>
<proteinExistence type="predicted"/>
<reference evidence="3" key="1">
    <citation type="journal article" date="2013" name="Microb. Biotechnol.">
        <title>Metabolic potential of the organic-solvent tolerant Pseudomonas putida DOT-T1E deduced from its annotated genome.</title>
        <authorList>
            <person name="Udaondo Z."/>
            <person name="Molina L."/>
            <person name="Daniels C."/>
            <person name="Gomez M.J."/>
            <person name="Molina-Henares M.A."/>
            <person name="Matilla M.A."/>
            <person name="Roca A."/>
            <person name="Fernandez M."/>
            <person name="Duque E."/>
            <person name="Segura A."/>
            <person name="Ramos J.L."/>
        </authorList>
    </citation>
    <scope>NUCLEOTIDE SEQUENCE [LARGE SCALE GENOMIC DNA]</scope>
    <source>
        <strain evidence="3">DOT-T1E</strain>
    </source>
</reference>
<gene>
    <name evidence="2" type="ordered locus">T1E_3902</name>
</gene>
<accession>I7BZY7</accession>
<dbReference type="RefSeq" id="WP_014861138.1">
    <property type="nucleotide sequence ID" value="NC_018220.1"/>
</dbReference>
<feature type="transmembrane region" description="Helical" evidence="1">
    <location>
        <begin position="143"/>
        <end position="161"/>
    </location>
</feature>
<keyword evidence="1" id="KW-0472">Membrane</keyword>
<keyword evidence="1" id="KW-0812">Transmembrane</keyword>
<dbReference type="KEGG" id="ppx:T1E_3902"/>
<dbReference type="Proteomes" id="UP000006503">
    <property type="component" value="Chromosome"/>
</dbReference>
<organism evidence="2 3">
    <name type="scientific">Pseudomonas putida (strain DOT-T1E)</name>
    <dbReference type="NCBI Taxonomy" id="1196325"/>
    <lineage>
        <taxon>Bacteria</taxon>
        <taxon>Pseudomonadati</taxon>
        <taxon>Pseudomonadota</taxon>
        <taxon>Gammaproteobacteria</taxon>
        <taxon>Pseudomonadales</taxon>
        <taxon>Pseudomonadaceae</taxon>
        <taxon>Pseudomonas</taxon>
    </lineage>
</organism>
<keyword evidence="1" id="KW-1133">Transmembrane helix</keyword>
<feature type="transmembrane region" description="Helical" evidence="1">
    <location>
        <begin position="20"/>
        <end position="43"/>
    </location>
</feature>
<dbReference type="EMBL" id="CP003734">
    <property type="protein sequence ID" value="AFO49732.1"/>
    <property type="molecule type" value="Genomic_DNA"/>
</dbReference>
<sequence length="362" mass="40989">MKIEKLSKQVDYSNAKLYAFEVAAALGVAAAVVGIVTGISGFFSQAELNKKINEINDKLDAIIAGQVAIINELKNLGLHIEVVADQSWEKSYGRSLQSRWEQLEMYLAKDESLDPAAIKTTAEEYRELAFFCFNETVNLGQMGVAGFVSYVAGMTICFICYNKRSDKDSSISAARSFLDQINNWLSPDNNKSIVCLVSQTEDLIKTKRADLDDRPRDYHVDTTVSYWSPDIEEHCSQEKYKYITVDGDFDNGYTGRVRYEYGKERCRFRPIREPHGSQFMSLRDFHKGYSLDIVSGTVYELEGDVSVPIIPIFNQSEYAQVNTFNTDRIAIYQLMANLAQQKILQAALTDVRDTLLQRIAEE</sequence>
<dbReference type="AlphaFoldDB" id="I7BZY7"/>
<dbReference type="PATRIC" id="fig|1196325.3.peg.3862"/>
<evidence type="ECO:0000313" key="3">
    <source>
        <dbReference type="Proteomes" id="UP000006503"/>
    </source>
</evidence>
<evidence type="ECO:0000256" key="1">
    <source>
        <dbReference type="SAM" id="Phobius"/>
    </source>
</evidence>
<protein>
    <submittedName>
        <fullName evidence="2">Uncharacterized protein</fullName>
    </submittedName>
</protein>
<evidence type="ECO:0000313" key="2">
    <source>
        <dbReference type="EMBL" id="AFO49732.1"/>
    </source>
</evidence>
<dbReference type="HOGENOM" id="CLU_764769_0_0_6"/>